<dbReference type="Pfam" id="PF14322">
    <property type="entry name" value="SusD-like_3"/>
    <property type="match status" value="1"/>
</dbReference>
<evidence type="ECO:0000259" key="6">
    <source>
        <dbReference type="Pfam" id="PF07980"/>
    </source>
</evidence>
<evidence type="ECO:0000313" key="8">
    <source>
        <dbReference type="EMBL" id="KGN91926.1"/>
    </source>
</evidence>
<dbReference type="InterPro" id="IPR012944">
    <property type="entry name" value="SusD_RagB_dom"/>
</dbReference>
<keyword evidence="4" id="KW-0472">Membrane</keyword>
<reference evidence="8 9" key="1">
    <citation type="submission" date="2014-08" db="EMBL/GenBank/DDBJ databases">
        <title>Porphyromonas canoris strain:OH2762 Genome sequencing.</title>
        <authorList>
            <person name="Wallis C."/>
            <person name="Deusch O."/>
            <person name="O'Flynn C."/>
            <person name="Davis I."/>
            <person name="Jospin G."/>
            <person name="Darling A.E."/>
            <person name="Coil D.A."/>
            <person name="Alexiev A."/>
            <person name="Horsfall A."/>
            <person name="Kirkwood N."/>
            <person name="Harris S."/>
            <person name="Eisen J.A."/>
        </authorList>
    </citation>
    <scope>NUCLEOTIDE SEQUENCE [LARGE SCALE GENOMIC DNA]</scope>
    <source>
        <strain evidence="9">COT-108 OH2762</strain>
    </source>
</reference>
<protein>
    <recommendedName>
        <fullName evidence="10">SusD family protein</fullName>
    </recommendedName>
</protein>
<dbReference type="EMBL" id="JQZV01000013">
    <property type="protein sequence ID" value="KGN91926.1"/>
    <property type="molecule type" value="Genomic_DNA"/>
</dbReference>
<dbReference type="InterPro" id="IPR011990">
    <property type="entry name" value="TPR-like_helical_dom_sf"/>
</dbReference>
<evidence type="ECO:0000313" key="9">
    <source>
        <dbReference type="Proteomes" id="UP000030101"/>
    </source>
</evidence>
<comment type="caution">
    <text evidence="8">The sequence shown here is derived from an EMBL/GenBank/DDBJ whole genome shotgun (WGS) entry which is preliminary data.</text>
</comment>
<dbReference type="InterPro" id="IPR033985">
    <property type="entry name" value="SusD-like_N"/>
</dbReference>
<dbReference type="Pfam" id="PF07980">
    <property type="entry name" value="SusD_RagB"/>
    <property type="match status" value="1"/>
</dbReference>
<comment type="subcellular location">
    <subcellularLocation>
        <location evidence="1">Cell outer membrane</location>
    </subcellularLocation>
</comment>
<feature type="domain" description="RagB/SusD" evidence="6">
    <location>
        <begin position="330"/>
        <end position="526"/>
    </location>
</feature>
<dbReference type="Proteomes" id="UP000030101">
    <property type="component" value="Unassembled WGS sequence"/>
</dbReference>
<comment type="similarity">
    <text evidence="2">Belongs to the SusD family.</text>
</comment>
<keyword evidence="5" id="KW-0998">Cell outer membrane</keyword>
<accession>A0ABR4XKA9</accession>
<evidence type="ECO:0000256" key="2">
    <source>
        <dbReference type="ARBA" id="ARBA00006275"/>
    </source>
</evidence>
<name>A0ABR4XKA9_9PORP</name>
<dbReference type="Gene3D" id="1.25.40.390">
    <property type="match status" value="1"/>
</dbReference>
<evidence type="ECO:0000256" key="4">
    <source>
        <dbReference type="ARBA" id="ARBA00023136"/>
    </source>
</evidence>
<sequence>MLLTTSCQSYLDEVQPTGSTLSLEQLKHGAEVSEDRAGAGLPGMYALLNEYNTVYGMQGDFGYPSFICRLEHAGDNVVSTTHGYNWFNRELRLTSFQSKTSTTPGWAWIAFYRDIKLANDVVAPLKGTQDPVNQKILGQALAQRAFCYLHLAQLFQKTYKGNEDAPCVPIVTEETKAADAANNPRASVRDVYKLILDDLNKAIEYLNGFQPEQKNAISEATAYGLRARAHMLMHEFTKAAEDAQKAIEVSGATPYSIEDCSIPNFDDVQTSKNALWGIIITKEDRVTKSGIANWTSMFTSLCFGNGGYTTLVGTYKMINSRLFDLIPDTDVRKGWWAYEEFKYKDNKGVEKTGYTSPIMKKAYPNEYQWVATKHTLPLTVLKFAPTDKDLAKEENSVDFMLMRVEEMYYIMAEAKAMAGDLAGGKQVLENFVKTYRDPGFTSKAADAKALQDEIYLQKRVEFFGEGISWFDMIRMGKGIDRVDVAGKNTGGYPPLTRFNVPAGDPIFVLQIPESEEQANKAIVNNPLATEPKDMI</sequence>
<evidence type="ECO:0000259" key="7">
    <source>
        <dbReference type="Pfam" id="PF14322"/>
    </source>
</evidence>
<evidence type="ECO:0000256" key="3">
    <source>
        <dbReference type="ARBA" id="ARBA00022729"/>
    </source>
</evidence>
<evidence type="ECO:0008006" key="10">
    <source>
        <dbReference type="Google" id="ProtNLM"/>
    </source>
</evidence>
<dbReference type="SUPFAM" id="SSF48452">
    <property type="entry name" value="TPR-like"/>
    <property type="match status" value="1"/>
</dbReference>
<feature type="domain" description="SusD-like N-terminal" evidence="7">
    <location>
        <begin position="94"/>
        <end position="228"/>
    </location>
</feature>
<evidence type="ECO:0000256" key="5">
    <source>
        <dbReference type="ARBA" id="ARBA00023237"/>
    </source>
</evidence>
<keyword evidence="3" id="KW-0732">Signal</keyword>
<evidence type="ECO:0000256" key="1">
    <source>
        <dbReference type="ARBA" id="ARBA00004442"/>
    </source>
</evidence>
<proteinExistence type="inferred from homology"/>
<keyword evidence="9" id="KW-1185">Reference proteome</keyword>
<organism evidence="8 9">
    <name type="scientific">Porphyromonas canoris</name>
    <dbReference type="NCBI Taxonomy" id="36875"/>
    <lineage>
        <taxon>Bacteria</taxon>
        <taxon>Pseudomonadati</taxon>
        <taxon>Bacteroidota</taxon>
        <taxon>Bacteroidia</taxon>
        <taxon>Bacteroidales</taxon>
        <taxon>Porphyromonadaceae</taxon>
        <taxon>Porphyromonas</taxon>
    </lineage>
</organism>
<gene>
    <name evidence="8" type="ORF">HQ43_07630</name>
</gene>